<dbReference type="GO" id="GO:1990351">
    <property type="term" value="C:transporter complex"/>
    <property type="evidence" value="ECO:0007669"/>
    <property type="project" value="TreeGrafter"/>
</dbReference>
<dbReference type="PANTHER" id="PTHR38098">
    <property type="entry name" value="LPS-ASSEMBLY LIPOPROTEIN LPTE"/>
    <property type="match status" value="1"/>
</dbReference>
<keyword evidence="5" id="KW-0648">Protein biosynthesis</keyword>
<dbReference type="VEuPathDB" id="VectorBase:RPRC014027"/>
<reference evidence="9" key="1">
    <citation type="submission" date="2015-05" db="UniProtKB">
        <authorList>
            <consortium name="EnsemblMetazoa"/>
        </authorList>
    </citation>
    <scope>IDENTIFICATION</scope>
</reference>
<keyword evidence="2" id="KW-0732">Signal</keyword>
<name>T1ICK7_RHOPR</name>
<dbReference type="eggNOG" id="KOG0435">
    <property type="taxonomic scope" value="Eukaryota"/>
</dbReference>
<dbReference type="GO" id="GO:0001530">
    <property type="term" value="F:lipopolysaccharide binding"/>
    <property type="evidence" value="ECO:0007669"/>
    <property type="project" value="TreeGrafter"/>
</dbReference>
<dbReference type="EnsemblMetazoa" id="RPRC014027-RA">
    <property type="protein sequence ID" value="RPRC014027-PA"/>
    <property type="gene ID" value="RPRC014027"/>
</dbReference>
<dbReference type="GO" id="GO:0015920">
    <property type="term" value="P:lipopolysaccharide transport"/>
    <property type="evidence" value="ECO:0007669"/>
    <property type="project" value="TreeGrafter"/>
</dbReference>
<keyword evidence="10" id="KW-1185">Reference proteome</keyword>
<dbReference type="Pfam" id="PF04390">
    <property type="entry name" value="LptE"/>
    <property type="match status" value="1"/>
</dbReference>
<sequence>MELMNKLAKAPQESKQDRALTQEALLAVVRMLYPFTPHACFTLWQALCGNGDIDTAPWPVADEDAMVEDSKLVVVQVNGKVRGRITVAADATQEQVQSRAAQEHLVAKYLEGVTDGTTAEYQLVLTIQAQVLLPGEDIYPLSVTVFRTFFDNPLAALAKNAEQDIIRKEMRRQAAEQLVRKLVTINGSDEVKTASNVPPPSAITTGVHDPYLSGTACRAAQ</sequence>
<proteinExistence type="predicted"/>
<evidence type="ECO:0000256" key="6">
    <source>
        <dbReference type="ARBA" id="ARBA00023136"/>
    </source>
</evidence>
<keyword evidence="7" id="KW-0030">Aminoacyl-tRNA synthetase</keyword>
<keyword evidence="4" id="KW-0067">ATP-binding</keyword>
<evidence type="ECO:0000256" key="1">
    <source>
        <dbReference type="ARBA" id="ARBA00022598"/>
    </source>
</evidence>
<dbReference type="InterPro" id="IPR007485">
    <property type="entry name" value="LPS_assembly_LptE"/>
</dbReference>
<evidence type="ECO:0000256" key="2">
    <source>
        <dbReference type="ARBA" id="ARBA00022729"/>
    </source>
</evidence>
<evidence type="ECO:0000256" key="4">
    <source>
        <dbReference type="ARBA" id="ARBA00022840"/>
    </source>
</evidence>
<dbReference type="Gene3D" id="1.10.730.10">
    <property type="entry name" value="Isoleucyl-tRNA Synthetase, Domain 1"/>
    <property type="match status" value="1"/>
</dbReference>
<evidence type="ECO:0000313" key="9">
    <source>
        <dbReference type="EnsemblMetazoa" id="RPRC014027-PA"/>
    </source>
</evidence>
<keyword evidence="1" id="KW-0436">Ligase</keyword>
<dbReference type="GO" id="GO:0004812">
    <property type="term" value="F:aminoacyl-tRNA ligase activity"/>
    <property type="evidence" value="ECO:0007669"/>
    <property type="project" value="UniProtKB-KW"/>
</dbReference>
<dbReference type="EMBL" id="ACPB03029459">
    <property type="status" value="NOT_ANNOTATED_CDS"/>
    <property type="molecule type" value="Genomic_DNA"/>
</dbReference>
<dbReference type="HOGENOM" id="CLU_077761_0_0_1"/>
<keyword evidence="6" id="KW-0472">Membrane</keyword>
<keyword evidence="8" id="KW-0998">Cell outer membrane</keyword>
<dbReference type="InterPro" id="IPR009080">
    <property type="entry name" value="tRNAsynth_Ia_anticodon-bd"/>
</dbReference>
<keyword evidence="3" id="KW-0547">Nucleotide-binding</keyword>
<dbReference type="AlphaFoldDB" id="T1ICK7"/>
<evidence type="ECO:0000256" key="8">
    <source>
        <dbReference type="ARBA" id="ARBA00023237"/>
    </source>
</evidence>
<evidence type="ECO:0000256" key="7">
    <source>
        <dbReference type="ARBA" id="ARBA00023146"/>
    </source>
</evidence>
<organism evidence="9 10">
    <name type="scientific">Rhodnius prolixus</name>
    <name type="common">Triatomid bug</name>
    <dbReference type="NCBI Taxonomy" id="13249"/>
    <lineage>
        <taxon>Eukaryota</taxon>
        <taxon>Metazoa</taxon>
        <taxon>Ecdysozoa</taxon>
        <taxon>Arthropoda</taxon>
        <taxon>Hexapoda</taxon>
        <taxon>Insecta</taxon>
        <taxon>Pterygota</taxon>
        <taxon>Neoptera</taxon>
        <taxon>Paraneoptera</taxon>
        <taxon>Hemiptera</taxon>
        <taxon>Heteroptera</taxon>
        <taxon>Panheteroptera</taxon>
        <taxon>Cimicomorpha</taxon>
        <taxon>Reduviidae</taxon>
        <taxon>Triatominae</taxon>
        <taxon>Rhodnius</taxon>
    </lineage>
</organism>
<dbReference type="GO" id="GO:0019867">
    <property type="term" value="C:outer membrane"/>
    <property type="evidence" value="ECO:0007669"/>
    <property type="project" value="InterPro"/>
</dbReference>
<accession>T1ICK7</accession>
<dbReference type="InParanoid" id="T1ICK7"/>
<evidence type="ECO:0000256" key="5">
    <source>
        <dbReference type="ARBA" id="ARBA00022917"/>
    </source>
</evidence>
<dbReference type="SUPFAM" id="SSF47323">
    <property type="entry name" value="Anticodon-binding domain of a subclass of class I aminoacyl-tRNA synthetases"/>
    <property type="match status" value="1"/>
</dbReference>
<dbReference type="Proteomes" id="UP000015103">
    <property type="component" value="Unassembled WGS sequence"/>
</dbReference>
<evidence type="ECO:0000256" key="3">
    <source>
        <dbReference type="ARBA" id="ARBA00022741"/>
    </source>
</evidence>
<dbReference type="PANTHER" id="PTHR38098:SF1">
    <property type="entry name" value="LPS-ASSEMBLY LIPOPROTEIN LPTE"/>
    <property type="match status" value="1"/>
</dbReference>
<dbReference type="GO" id="GO:0006418">
    <property type="term" value="P:tRNA aminoacylation for protein translation"/>
    <property type="evidence" value="ECO:0007669"/>
    <property type="project" value="InterPro"/>
</dbReference>
<dbReference type="Gene3D" id="3.30.160.150">
    <property type="entry name" value="Lipoprotein like domain"/>
    <property type="match status" value="1"/>
</dbReference>
<evidence type="ECO:0000313" key="10">
    <source>
        <dbReference type="Proteomes" id="UP000015103"/>
    </source>
</evidence>
<dbReference type="GO" id="GO:0005524">
    <property type="term" value="F:ATP binding"/>
    <property type="evidence" value="ECO:0007669"/>
    <property type="project" value="UniProtKB-KW"/>
</dbReference>
<dbReference type="STRING" id="13249.T1ICK7"/>
<dbReference type="FunFam" id="1.10.730.10:FF:000002">
    <property type="entry name" value="Leucine--tRNA ligase"/>
    <property type="match status" value="1"/>
</dbReference>
<protein>
    <submittedName>
        <fullName evidence="9">Anticodon_1 domain-containing protein</fullName>
    </submittedName>
</protein>